<evidence type="ECO:0000313" key="3">
    <source>
        <dbReference type="Proteomes" id="UP001595872"/>
    </source>
</evidence>
<gene>
    <name evidence="2" type="ORF">ACFPCY_36945</name>
</gene>
<proteinExistence type="predicted"/>
<sequence length="142" mass="15168">MSTDLPRRRQGETVRMDEHRLALGSPTPNLPPSAAAVPVCGQAAGSAKPLIVERAAAIKHLARLGMHLASHPDMTVKFDAVTPSVKIAMAEEPGTELVVTGGLHPDERVGWFYGGTEPDIEPLAPFEHCQSACKAIQKRLTS</sequence>
<dbReference type="Proteomes" id="UP001595872">
    <property type="component" value="Unassembled WGS sequence"/>
</dbReference>
<feature type="region of interest" description="Disordered" evidence="1">
    <location>
        <begin position="1"/>
        <end position="29"/>
    </location>
</feature>
<protein>
    <submittedName>
        <fullName evidence="2">Uncharacterized protein</fullName>
    </submittedName>
</protein>
<dbReference type="RefSeq" id="WP_378263355.1">
    <property type="nucleotide sequence ID" value="NZ_JBHSIT010000014.1"/>
</dbReference>
<comment type="caution">
    <text evidence="2">The sequence shown here is derived from an EMBL/GenBank/DDBJ whole genome shotgun (WGS) entry which is preliminary data.</text>
</comment>
<accession>A0ABV9UCG3</accession>
<keyword evidence="3" id="KW-1185">Reference proteome</keyword>
<dbReference type="EMBL" id="JBHSIT010000014">
    <property type="protein sequence ID" value="MFC4912936.1"/>
    <property type="molecule type" value="Genomic_DNA"/>
</dbReference>
<feature type="compositionally biased region" description="Basic and acidic residues" evidence="1">
    <location>
        <begin position="1"/>
        <end position="21"/>
    </location>
</feature>
<reference evidence="3" key="1">
    <citation type="journal article" date="2019" name="Int. J. Syst. Evol. Microbiol.">
        <title>The Global Catalogue of Microorganisms (GCM) 10K type strain sequencing project: providing services to taxonomists for standard genome sequencing and annotation.</title>
        <authorList>
            <consortium name="The Broad Institute Genomics Platform"/>
            <consortium name="The Broad Institute Genome Sequencing Center for Infectious Disease"/>
            <person name="Wu L."/>
            <person name="Ma J."/>
        </authorList>
    </citation>
    <scope>NUCLEOTIDE SEQUENCE [LARGE SCALE GENOMIC DNA]</scope>
    <source>
        <strain evidence="3">KLKA75</strain>
    </source>
</reference>
<name>A0ABV9UCG3_9ACTN</name>
<evidence type="ECO:0000256" key="1">
    <source>
        <dbReference type="SAM" id="MobiDB-lite"/>
    </source>
</evidence>
<organism evidence="2 3">
    <name type="scientific">Actinomadura gamaensis</name>
    <dbReference type="NCBI Taxonomy" id="1763541"/>
    <lineage>
        <taxon>Bacteria</taxon>
        <taxon>Bacillati</taxon>
        <taxon>Actinomycetota</taxon>
        <taxon>Actinomycetes</taxon>
        <taxon>Streptosporangiales</taxon>
        <taxon>Thermomonosporaceae</taxon>
        <taxon>Actinomadura</taxon>
    </lineage>
</organism>
<evidence type="ECO:0000313" key="2">
    <source>
        <dbReference type="EMBL" id="MFC4912936.1"/>
    </source>
</evidence>